<dbReference type="InterPro" id="IPR006143">
    <property type="entry name" value="RND_pump_MFP"/>
</dbReference>
<dbReference type="Pfam" id="PF25954">
    <property type="entry name" value="Beta-barrel_RND_2"/>
    <property type="match status" value="1"/>
</dbReference>
<keyword evidence="4" id="KW-0812">Transmembrane</keyword>
<keyword evidence="4" id="KW-0472">Membrane</keyword>
<evidence type="ECO:0000259" key="7">
    <source>
        <dbReference type="Pfam" id="PF25954"/>
    </source>
</evidence>
<evidence type="ECO:0000256" key="1">
    <source>
        <dbReference type="ARBA" id="ARBA00009477"/>
    </source>
</evidence>
<evidence type="ECO:0000256" key="3">
    <source>
        <dbReference type="SAM" id="Coils"/>
    </source>
</evidence>
<feature type="domain" description="YknX-like C-terminal permuted SH3-like" evidence="8">
    <location>
        <begin position="285"/>
        <end position="351"/>
    </location>
</feature>
<organism evidence="9 10">
    <name type="scientific">Compostibacter hankyongensis</name>
    <dbReference type="NCBI Taxonomy" id="1007089"/>
    <lineage>
        <taxon>Bacteria</taxon>
        <taxon>Pseudomonadati</taxon>
        <taxon>Bacteroidota</taxon>
        <taxon>Chitinophagia</taxon>
        <taxon>Chitinophagales</taxon>
        <taxon>Chitinophagaceae</taxon>
        <taxon>Compostibacter</taxon>
    </lineage>
</organism>
<feature type="domain" description="Multidrug resistance protein MdtA-like barrel-sandwich hybrid" evidence="6">
    <location>
        <begin position="73"/>
        <end position="190"/>
    </location>
</feature>
<evidence type="ECO:0000256" key="4">
    <source>
        <dbReference type="SAM" id="Phobius"/>
    </source>
</evidence>
<protein>
    <submittedName>
        <fullName evidence="9">Efflux RND transporter periplasmic adaptor subunit</fullName>
    </submittedName>
</protein>
<dbReference type="InterPro" id="IPR030190">
    <property type="entry name" value="MacA_alpha-hairpin_sf"/>
</dbReference>
<dbReference type="Gene3D" id="6.10.140.1990">
    <property type="match status" value="1"/>
</dbReference>
<feature type="coiled-coil region" evidence="3">
    <location>
        <begin position="105"/>
        <end position="132"/>
    </location>
</feature>
<dbReference type="Gene3D" id="2.40.30.170">
    <property type="match status" value="1"/>
</dbReference>
<evidence type="ECO:0000259" key="5">
    <source>
        <dbReference type="Pfam" id="PF25876"/>
    </source>
</evidence>
<dbReference type="Pfam" id="PF25989">
    <property type="entry name" value="YknX_C"/>
    <property type="match status" value="1"/>
</dbReference>
<evidence type="ECO:0000313" key="10">
    <source>
        <dbReference type="Proteomes" id="UP001501207"/>
    </source>
</evidence>
<keyword evidence="2 3" id="KW-0175">Coiled coil</keyword>
<dbReference type="Pfam" id="PF25876">
    <property type="entry name" value="HH_MFP_RND"/>
    <property type="match status" value="1"/>
</dbReference>
<comment type="similarity">
    <text evidence="1">Belongs to the membrane fusion protein (MFP) (TC 8.A.1) family.</text>
</comment>
<dbReference type="Gene3D" id="2.40.50.100">
    <property type="match status" value="1"/>
</dbReference>
<dbReference type="PANTHER" id="PTHR30469">
    <property type="entry name" value="MULTIDRUG RESISTANCE PROTEIN MDTA"/>
    <property type="match status" value="1"/>
</dbReference>
<comment type="caution">
    <text evidence="9">The sequence shown here is derived from an EMBL/GenBank/DDBJ whole genome shotgun (WGS) entry which is preliminary data.</text>
</comment>
<proteinExistence type="inferred from homology"/>
<evidence type="ECO:0000313" key="9">
    <source>
        <dbReference type="EMBL" id="GAA4310840.1"/>
    </source>
</evidence>
<reference evidence="10" key="1">
    <citation type="journal article" date="2019" name="Int. J. Syst. Evol. Microbiol.">
        <title>The Global Catalogue of Microorganisms (GCM) 10K type strain sequencing project: providing services to taxonomists for standard genome sequencing and annotation.</title>
        <authorList>
            <consortium name="The Broad Institute Genomics Platform"/>
            <consortium name="The Broad Institute Genome Sequencing Center for Infectious Disease"/>
            <person name="Wu L."/>
            <person name="Ma J."/>
        </authorList>
    </citation>
    <scope>NUCLEOTIDE SEQUENCE [LARGE SCALE GENOMIC DNA]</scope>
    <source>
        <strain evidence="10">JCM 17664</strain>
    </source>
</reference>
<accession>A0ABP8FTS1</accession>
<dbReference type="PANTHER" id="PTHR30469:SF36">
    <property type="entry name" value="BLL3903 PROTEIN"/>
    <property type="match status" value="1"/>
</dbReference>
<dbReference type="Proteomes" id="UP001501207">
    <property type="component" value="Unassembled WGS sequence"/>
</dbReference>
<dbReference type="SUPFAM" id="SSF111369">
    <property type="entry name" value="HlyD-like secretion proteins"/>
    <property type="match status" value="1"/>
</dbReference>
<dbReference type="InterPro" id="IPR058637">
    <property type="entry name" value="YknX-like_C"/>
</dbReference>
<evidence type="ECO:0000259" key="8">
    <source>
        <dbReference type="Pfam" id="PF25989"/>
    </source>
</evidence>
<dbReference type="Pfam" id="PF25917">
    <property type="entry name" value="BSH_RND"/>
    <property type="match status" value="1"/>
</dbReference>
<name>A0ABP8FTS1_9BACT</name>
<dbReference type="EMBL" id="BAABFN010000004">
    <property type="protein sequence ID" value="GAA4310840.1"/>
    <property type="molecule type" value="Genomic_DNA"/>
</dbReference>
<dbReference type="InterPro" id="IPR058625">
    <property type="entry name" value="MdtA-like_BSH"/>
</dbReference>
<sequence>MSNKTIRLLILIIVIGLVGLLIYNKVKKDQHKNTAGKMLKKSQLLPVDVYVVKPEHLPNSIDAPGSLLGNEAIKIQSETSGRITDISFKEGTHVAKGDLMVKLFDADLQAQLEKLELQKALAEKTLSRQQSLLAINGISQQEVDNTRNQVAGIQADIDYNKALVRKTEIRAPFSGIVGLRYLSEGAIVSPSDVIADFQQTDPIKLDFSLPEKYRSQLKTGDPITFTIAAYSGKVFKGNIYAIDPAIDVTTRTVRVRARCANSSGALTPGSYANVHISFKEIPDALMIPTQALVPTTRESQVVLIKGGKARFVTVYTGLRTADKIQITRGVAAGDTVVTAGTMQAKEGLPVEIINVENK</sequence>
<gene>
    <name evidence="9" type="ORF">GCM10023143_19630</name>
</gene>
<evidence type="ECO:0000256" key="2">
    <source>
        <dbReference type="ARBA" id="ARBA00023054"/>
    </source>
</evidence>
<evidence type="ECO:0000259" key="6">
    <source>
        <dbReference type="Pfam" id="PF25917"/>
    </source>
</evidence>
<feature type="transmembrane region" description="Helical" evidence="4">
    <location>
        <begin position="6"/>
        <end position="23"/>
    </location>
</feature>
<dbReference type="InterPro" id="IPR058792">
    <property type="entry name" value="Beta-barrel_RND_2"/>
</dbReference>
<feature type="domain" description="CusB-like beta-barrel" evidence="7">
    <location>
        <begin position="205"/>
        <end position="277"/>
    </location>
</feature>
<dbReference type="Gene3D" id="2.40.420.20">
    <property type="match status" value="1"/>
</dbReference>
<feature type="domain" description="Multidrug resistance protein MdtA-like alpha-helical hairpin" evidence="5">
    <location>
        <begin position="106"/>
        <end position="166"/>
    </location>
</feature>
<keyword evidence="10" id="KW-1185">Reference proteome</keyword>
<dbReference type="NCBIfam" id="TIGR01730">
    <property type="entry name" value="RND_mfp"/>
    <property type="match status" value="1"/>
</dbReference>
<dbReference type="InterPro" id="IPR058624">
    <property type="entry name" value="MdtA-like_HH"/>
</dbReference>
<keyword evidence="4" id="KW-1133">Transmembrane helix</keyword>
<dbReference type="RefSeq" id="WP_344978712.1">
    <property type="nucleotide sequence ID" value="NZ_BAABFN010000004.1"/>
</dbReference>